<dbReference type="WBParaSite" id="HNAJ_0000868901-mRNA-1">
    <property type="protein sequence ID" value="HNAJ_0000868901-mRNA-1"/>
    <property type="gene ID" value="HNAJ_0000868901"/>
</dbReference>
<feature type="region of interest" description="Disordered" evidence="1">
    <location>
        <begin position="44"/>
        <end position="98"/>
    </location>
</feature>
<accession>A0A0R3TMW6</accession>
<name>A0A0R3TMW6_RODNA</name>
<sequence length="148" mass="16816">MLSAYEFYKPQKGKRTVESDIELKSTIEMLAEVSKRIKLEQPSDILISSSPTKSKKLESASKRRRKHEALKLNKTRKRIHSPEKNNTKRSRMSNASTKGEGCIKIEIESVPDLVEEPVIEEEVINSLDLGGHLFDFLISPISMTDFAK</sequence>
<reference evidence="2 3" key="2">
    <citation type="submission" date="2018-11" db="EMBL/GenBank/DDBJ databases">
        <authorList>
            <consortium name="Pathogen Informatics"/>
        </authorList>
    </citation>
    <scope>NUCLEOTIDE SEQUENCE [LARGE SCALE GENOMIC DNA]</scope>
</reference>
<dbReference type="EMBL" id="UZAE01012357">
    <property type="protein sequence ID" value="VDO04745.1"/>
    <property type="molecule type" value="Genomic_DNA"/>
</dbReference>
<evidence type="ECO:0000313" key="4">
    <source>
        <dbReference type="WBParaSite" id="HNAJ_0000868901-mRNA-1"/>
    </source>
</evidence>
<protein>
    <submittedName>
        <fullName evidence="2 4">Uncharacterized protein</fullName>
    </submittedName>
</protein>
<dbReference type="Proteomes" id="UP000278807">
    <property type="component" value="Unassembled WGS sequence"/>
</dbReference>
<proteinExistence type="predicted"/>
<dbReference type="AlphaFoldDB" id="A0A0R3TMW6"/>
<reference evidence="4" key="1">
    <citation type="submission" date="2017-02" db="UniProtKB">
        <authorList>
            <consortium name="WormBaseParasite"/>
        </authorList>
    </citation>
    <scope>IDENTIFICATION</scope>
</reference>
<evidence type="ECO:0000313" key="3">
    <source>
        <dbReference type="Proteomes" id="UP000278807"/>
    </source>
</evidence>
<evidence type="ECO:0000313" key="2">
    <source>
        <dbReference type="EMBL" id="VDO04745.1"/>
    </source>
</evidence>
<organism evidence="4">
    <name type="scientific">Rodentolepis nana</name>
    <name type="common">Dwarf tapeworm</name>
    <name type="synonym">Hymenolepis nana</name>
    <dbReference type="NCBI Taxonomy" id="102285"/>
    <lineage>
        <taxon>Eukaryota</taxon>
        <taxon>Metazoa</taxon>
        <taxon>Spiralia</taxon>
        <taxon>Lophotrochozoa</taxon>
        <taxon>Platyhelminthes</taxon>
        <taxon>Cestoda</taxon>
        <taxon>Eucestoda</taxon>
        <taxon>Cyclophyllidea</taxon>
        <taxon>Hymenolepididae</taxon>
        <taxon>Rodentolepis</taxon>
    </lineage>
</organism>
<keyword evidence="3" id="KW-1185">Reference proteome</keyword>
<feature type="compositionally biased region" description="Basic residues" evidence="1">
    <location>
        <begin position="62"/>
        <end position="79"/>
    </location>
</feature>
<evidence type="ECO:0000256" key="1">
    <source>
        <dbReference type="SAM" id="MobiDB-lite"/>
    </source>
</evidence>
<gene>
    <name evidence="2" type="ORF">HNAJ_LOCUS8685</name>
</gene>